<accession>A0A7X6DSQ1</accession>
<dbReference type="EMBL" id="VTOW01000003">
    <property type="protein sequence ID" value="NKE72454.1"/>
    <property type="molecule type" value="Genomic_DNA"/>
</dbReference>
<sequence length="437" mass="46080">MKKGFIKQAVRYFAVVLIIPTLISCGSSGGSNSEKDPATPSSLTNETPPATPASTGEQPSTEGATPASTATAVPVAQSVPIADPAPETDPVTEDAGGGPSDGDAQWQALGARVNAAQRGAAVWLTLATIENAPVVSWEEDGKIYSGFWNGTGWGVEGPLNVNPNEAASLPSLASDGERLFLTWIEGRSLYLVRREEGAWSTVAVQTYQDGCGPANAALDVRQGVPTVAWDSFCSDSRYASTRVQQWAGAWVDLGGVGSHYADAPSPRKYALGADDQNLSLAVLMQNAASEGIELALFDRTEESWLPAGGPANDPSTFFSSTFSLAFVQDIPTLAFQQGGIQARQWNGEAWVTLGSPLSQEGVDPALMEVKGEPTLAFGGSSVEVWRWNGTAWTRKGEPLNETSGSFSWSTSLAASGQRLYAAWIENGFVFVKALPVQ</sequence>
<dbReference type="PROSITE" id="PS51257">
    <property type="entry name" value="PROKAR_LIPOPROTEIN"/>
    <property type="match status" value="1"/>
</dbReference>
<organism evidence="2 3">
    <name type="scientific">Candidatus Manganitrophus noduliformans</name>
    <dbReference type="NCBI Taxonomy" id="2606439"/>
    <lineage>
        <taxon>Bacteria</taxon>
        <taxon>Pseudomonadati</taxon>
        <taxon>Nitrospirota</taxon>
        <taxon>Nitrospiria</taxon>
        <taxon>Candidatus Troglogloeales</taxon>
        <taxon>Candidatus Manganitrophaceae</taxon>
        <taxon>Candidatus Manganitrophus</taxon>
    </lineage>
</organism>
<keyword evidence="3" id="KW-1185">Reference proteome</keyword>
<feature type="compositionally biased region" description="Polar residues" evidence="1">
    <location>
        <begin position="39"/>
        <end position="63"/>
    </location>
</feature>
<evidence type="ECO:0000256" key="1">
    <source>
        <dbReference type="SAM" id="MobiDB-lite"/>
    </source>
</evidence>
<gene>
    <name evidence="2" type="ORF">MNODULE_17020</name>
</gene>
<proteinExistence type="predicted"/>
<evidence type="ECO:0000313" key="3">
    <source>
        <dbReference type="Proteomes" id="UP000534783"/>
    </source>
</evidence>
<feature type="region of interest" description="Disordered" evidence="1">
    <location>
        <begin position="26"/>
        <end position="104"/>
    </location>
</feature>
<name>A0A7X6DSQ1_9BACT</name>
<evidence type="ECO:0000313" key="2">
    <source>
        <dbReference type="EMBL" id="NKE72454.1"/>
    </source>
</evidence>
<feature type="compositionally biased region" description="Low complexity" evidence="1">
    <location>
        <begin position="64"/>
        <end position="80"/>
    </location>
</feature>
<protein>
    <submittedName>
        <fullName evidence="2">Uncharacterized protein</fullName>
    </submittedName>
</protein>
<comment type="caution">
    <text evidence="2">The sequence shown here is derived from an EMBL/GenBank/DDBJ whole genome shotgun (WGS) entry which is preliminary data.</text>
</comment>
<dbReference type="RefSeq" id="WP_168062108.1">
    <property type="nucleotide sequence ID" value="NZ_VTOW01000003.1"/>
</dbReference>
<reference evidence="2 3" key="1">
    <citation type="journal article" date="2020" name="Nature">
        <title>Bacterial chemolithoautotrophy via manganese oxidation.</title>
        <authorList>
            <person name="Yu H."/>
            <person name="Leadbetter J.R."/>
        </authorList>
    </citation>
    <scope>NUCLEOTIDE SEQUENCE [LARGE SCALE GENOMIC DNA]</scope>
    <source>
        <strain evidence="2 3">Mn-1</strain>
    </source>
</reference>
<dbReference type="Proteomes" id="UP000534783">
    <property type="component" value="Unassembled WGS sequence"/>
</dbReference>
<dbReference type="AlphaFoldDB" id="A0A7X6DSQ1"/>